<dbReference type="AlphaFoldDB" id="A0A7I8VTP4"/>
<evidence type="ECO:0000256" key="2">
    <source>
        <dbReference type="ARBA" id="ARBA00022490"/>
    </source>
</evidence>
<dbReference type="InterPro" id="IPR036400">
    <property type="entry name" value="Cyt_B5-like_heme/steroid_sf"/>
</dbReference>
<evidence type="ECO:0000259" key="11">
    <source>
        <dbReference type="PROSITE" id="PS50255"/>
    </source>
</evidence>
<dbReference type="PANTHER" id="PTHR21281">
    <property type="entry name" value="CYTOCHROME B5 DOMAIN-CONTAINING PROTEIN 1"/>
    <property type="match status" value="1"/>
</dbReference>
<dbReference type="PANTHER" id="PTHR21281:SF0">
    <property type="entry name" value="CYTOCHROME B5 DOMAIN-CONTAINING PROTEIN 1"/>
    <property type="match status" value="1"/>
</dbReference>
<dbReference type="GO" id="GO:0005930">
    <property type="term" value="C:axoneme"/>
    <property type="evidence" value="ECO:0007669"/>
    <property type="project" value="UniProtKB-SubCell"/>
</dbReference>
<evidence type="ECO:0000256" key="1">
    <source>
        <dbReference type="ARBA" id="ARBA00004430"/>
    </source>
</evidence>
<reference evidence="12 13" key="1">
    <citation type="submission" date="2020-08" db="EMBL/GenBank/DDBJ databases">
        <authorList>
            <person name="Hejnol A."/>
        </authorList>
    </citation>
    <scope>NUCLEOTIDE SEQUENCE [LARGE SCALE GENOMIC DNA]</scope>
</reference>
<evidence type="ECO:0000256" key="7">
    <source>
        <dbReference type="ARBA" id="ARBA00023273"/>
    </source>
</evidence>
<protein>
    <recommendedName>
        <fullName evidence="9">Cytochrome b5 domain-containing protein 1</fullName>
    </recommendedName>
</protein>
<dbReference type="PROSITE" id="PS50255">
    <property type="entry name" value="CYTOCHROME_B5_2"/>
    <property type="match status" value="1"/>
</dbReference>
<proteinExistence type="inferred from homology"/>
<comment type="function">
    <text evidence="10">Radial spoke stalk protein that binds heme under oxidizing conditions. Required for the coordinated beating of multiple cilia maybe by functioning in a redox signaling pathway.</text>
</comment>
<keyword evidence="3" id="KW-0349">Heme</keyword>
<dbReference type="Proteomes" id="UP000549394">
    <property type="component" value="Unassembled WGS sequence"/>
</dbReference>
<keyword evidence="4" id="KW-0479">Metal-binding</keyword>
<evidence type="ECO:0000313" key="12">
    <source>
        <dbReference type="EMBL" id="CAD5119605.1"/>
    </source>
</evidence>
<keyword evidence="2" id="KW-0963">Cytoplasm</keyword>
<evidence type="ECO:0000256" key="9">
    <source>
        <dbReference type="ARBA" id="ARBA00040649"/>
    </source>
</evidence>
<evidence type="ECO:0000256" key="10">
    <source>
        <dbReference type="ARBA" id="ARBA00046139"/>
    </source>
</evidence>
<keyword evidence="13" id="KW-1185">Reference proteome</keyword>
<dbReference type="InterPro" id="IPR052320">
    <property type="entry name" value="Cytochrome_b5_domain"/>
</dbReference>
<gene>
    <name evidence="12" type="ORF">DGYR_LOCUS7818</name>
</gene>
<dbReference type="InterPro" id="IPR001199">
    <property type="entry name" value="Cyt_B5-like_heme/steroid-bd"/>
</dbReference>
<comment type="subcellular location">
    <subcellularLocation>
        <location evidence="1">Cytoplasm</location>
        <location evidence="1">Cytoskeleton</location>
        <location evidence="1">Cilium axoneme</location>
    </subcellularLocation>
</comment>
<name>A0A7I8VTP4_9ANNE</name>
<comment type="caution">
    <text evidence="12">The sequence shown here is derived from an EMBL/GenBank/DDBJ whole genome shotgun (WGS) entry which is preliminary data.</text>
</comment>
<evidence type="ECO:0000256" key="4">
    <source>
        <dbReference type="ARBA" id="ARBA00022723"/>
    </source>
</evidence>
<dbReference type="Gene3D" id="3.10.120.10">
    <property type="entry name" value="Cytochrome b5-like heme/steroid binding domain"/>
    <property type="match status" value="1"/>
</dbReference>
<comment type="similarity">
    <text evidence="8">Belongs to the cytochrome b5 family.</text>
</comment>
<dbReference type="Pfam" id="PF00173">
    <property type="entry name" value="Cyt-b5"/>
    <property type="match status" value="1"/>
</dbReference>
<evidence type="ECO:0000256" key="8">
    <source>
        <dbReference type="ARBA" id="ARBA00038168"/>
    </source>
</evidence>
<dbReference type="SMART" id="SM01117">
    <property type="entry name" value="Cyt-b5"/>
    <property type="match status" value="1"/>
</dbReference>
<dbReference type="GO" id="GO:0046872">
    <property type="term" value="F:metal ion binding"/>
    <property type="evidence" value="ECO:0007669"/>
    <property type="project" value="UniProtKB-KW"/>
</dbReference>
<keyword evidence="5" id="KW-0408">Iron</keyword>
<evidence type="ECO:0000256" key="6">
    <source>
        <dbReference type="ARBA" id="ARBA00023212"/>
    </source>
</evidence>
<dbReference type="OrthoDB" id="260091at2759"/>
<feature type="domain" description="Cytochrome b5 heme-binding" evidence="11">
    <location>
        <begin position="8"/>
        <end position="64"/>
    </location>
</feature>
<accession>A0A7I8VTP4</accession>
<organism evidence="12 13">
    <name type="scientific">Dimorphilus gyrociliatus</name>
    <dbReference type="NCBI Taxonomy" id="2664684"/>
    <lineage>
        <taxon>Eukaryota</taxon>
        <taxon>Metazoa</taxon>
        <taxon>Spiralia</taxon>
        <taxon>Lophotrochozoa</taxon>
        <taxon>Annelida</taxon>
        <taxon>Polychaeta</taxon>
        <taxon>Polychaeta incertae sedis</taxon>
        <taxon>Dinophilidae</taxon>
        <taxon>Dimorphilus</taxon>
    </lineage>
</organism>
<evidence type="ECO:0000256" key="5">
    <source>
        <dbReference type="ARBA" id="ARBA00023004"/>
    </source>
</evidence>
<evidence type="ECO:0000313" key="13">
    <source>
        <dbReference type="Proteomes" id="UP000549394"/>
    </source>
</evidence>
<keyword evidence="7" id="KW-0966">Cell projection</keyword>
<dbReference type="SUPFAM" id="SSF55856">
    <property type="entry name" value="Cytochrome b5-like heme/steroid binding domain"/>
    <property type="match status" value="1"/>
</dbReference>
<sequence length="219" mass="25592">MTQKSGRPKFFTPCEVSVHNSTEDIWVSFLGKVYDLTILCERYKGDILLKPILQAGGTDISHWFDTKTKNVRSYIDPVTGCKIPFTPYGRFIHVPPPYPDSSWANDFGRPWWRDESYCIGQLSVKTRRIKIINTLTSESEVLEVCSEETMNEIRKRYFKYNAHASSYTWKYDCRELNMDQTLSENSILDEDQDFYDLGINDDVFLQPILLYYNDDLTEA</sequence>
<evidence type="ECO:0000256" key="3">
    <source>
        <dbReference type="ARBA" id="ARBA00022617"/>
    </source>
</evidence>
<dbReference type="EMBL" id="CAJFCJ010000010">
    <property type="protein sequence ID" value="CAD5119605.1"/>
    <property type="molecule type" value="Genomic_DNA"/>
</dbReference>
<keyword evidence="6" id="KW-0206">Cytoskeleton</keyword>